<dbReference type="InterPro" id="IPR012334">
    <property type="entry name" value="Pectin_lyas_fold"/>
</dbReference>
<dbReference type="RefSeq" id="WP_236331925.1">
    <property type="nucleotide sequence ID" value="NZ_CAKMMG010000001.1"/>
</dbReference>
<dbReference type="Proteomes" id="UP000838324">
    <property type="component" value="Unassembled WGS sequence"/>
</dbReference>
<accession>A0ABM9BU95</accession>
<name>A0ABM9BU95_9BACL</name>
<reference evidence="1" key="1">
    <citation type="submission" date="2022-01" db="EMBL/GenBank/DDBJ databases">
        <authorList>
            <person name="Criscuolo A."/>
        </authorList>
    </citation>
    <scope>NUCLEOTIDE SEQUENCE</scope>
    <source>
        <strain evidence="1">CIP111892</strain>
    </source>
</reference>
<proteinExistence type="predicted"/>
<evidence type="ECO:0000313" key="2">
    <source>
        <dbReference type="Proteomes" id="UP000838324"/>
    </source>
</evidence>
<dbReference type="SUPFAM" id="SSF51126">
    <property type="entry name" value="Pectin lyase-like"/>
    <property type="match status" value="1"/>
</dbReference>
<comment type="caution">
    <text evidence="1">The sequence shown here is derived from an EMBL/GenBank/DDBJ whole genome shotgun (WGS) entry which is preliminary data.</text>
</comment>
<dbReference type="EMBL" id="CAKMMG010000001">
    <property type="protein sequence ID" value="CAH1194599.1"/>
    <property type="molecule type" value="Genomic_DNA"/>
</dbReference>
<keyword evidence="2" id="KW-1185">Reference proteome</keyword>
<dbReference type="InterPro" id="IPR011050">
    <property type="entry name" value="Pectin_lyase_fold/virulence"/>
</dbReference>
<organism evidence="1 2">
    <name type="scientific">Paenibacillus auburnensis</name>
    <dbReference type="NCBI Taxonomy" id="2905649"/>
    <lineage>
        <taxon>Bacteria</taxon>
        <taxon>Bacillati</taxon>
        <taxon>Bacillota</taxon>
        <taxon>Bacilli</taxon>
        <taxon>Bacillales</taxon>
        <taxon>Paenibacillaceae</taxon>
        <taxon>Paenibacillus</taxon>
    </lineage>
</organism>
<protein>
    <submittedName>
        <fullName evidence="1">Uncharacterized protein</fullName>
    </submittedName>
</protein>
<gene>
    <name evidence="1" type="ORF">PAECIP111892_01758</name>
</gene>
<sequence length="549" mass="59933">MGFVRRVISSTLDLANLAKHNANFADIETDLTEHRGRIGAVETEQAAQGERIDNIVASSGESNLEIVDAREDYGTLRERLNTEFGGVNAQLADIAINPASFGAVGDGVTDETAAFTAMSAFVNSMPYDDKKMIRIEFAQGKHYKYSGGLSFTRPVELSGLAIMDYIGTGKVVECGRSDNTLATYELCYAVKDLLFTGGEFMSHGLFFHNFVTMPVVKCRFVDFGNASAYGVWLDGNNWDTDMSGAQWKTFSTFNRASNFVKVNPRGINATRFRGDDILATHQSPYGGLGFWFDGYNNTLANSKIEGFTPNVRIGRFANNSVITNTYFEVDKGSTGCIQFGDDVSSDYVGDLTIRDVYCNVHNTDLGTANYFLQPTRTDVGLQNCLLDNVVVSNSNRELVKLNNVGSQTGNKVTNCSGYAVNVSTLFSDTWGGDQGSSPVFKNSSNQSLYLCIEAGLDSAQYAGVNISNFNGDSLYQFDTAAAINRANHFIQGKLVMSLRKDEGIESADGLFRIAKQTAATDTMAGHFFEDTDGKIKYRNLAGTVYDLTT</sequence>
<dbReference type="Gene3D" id="2.160.20.10">
    <property type="entry name" value="Single-stranded right-handed beta-helix, Pectin lyase-like"/>
    <property type="match status" value="1"/>
</dbReference>
<evidence type="ECO:0000313" key="1">
    <source>
        <dbReference type="EMBL" id="CAH1194599.1"/>
    </source>
</evidence>